<dbReference type="Proteomes" id="UP000186817">
    <property type="component" value="Unassembled WGS sequence"/>
</dbReference>
<evidence type="ECO:0000313" key="1">
    <source>
        <dbReference type="EMBL" id="OLQ11979.1"/>
    </source>
</evidence>
<dbReference type="EMBL" id="LSRX01000051">
    <property type="protein sequence ID" value="OLQ11979.1"/>
    <property type="molecule type" value="Genomic_DNA"/>
</dbReference>
<reference evidence="1 2" key="1">
    <citation type="submission" date="2016-02" db="EMBL/GenBank/DDBJ databases">
        <title>Genome analysis of coral dinoflagellate symbionts highlights evolutionary adaptations to a symbiotic lifestyle.</title>
        <authorList>
            <person name="Aranda M."/>
            <person name="Li Y."/>
            <person name="Liew Y.J."/>
            <person name="Baumgarten S."/>
            <person name="Simakov O."/>
            <person name="Wilson M."/>
            <person name="Piel J."/>
            <person name="Ashoor H."/>
            <person name="Bougouffa S."/>
            <person name="Bajic V.B."/>
            <person name="Ryu T."/>
            <person name="Ravasi T."/>
            <person name="Bayer T."/>
            <person name="Micklem G."/>
            <person name="Kim H."/>
            <person name="Bhak J."/>
            <person name="Lajeunesse T.C."/>
            <person name="Voolstra C.R."/>
        </authorList>
    </citation>
    <scope>NUCLEOTIDE SEQUENCE [LARGE SCALE GENOMIC DNA]</scope>
    <source>
        <strain evidence="1 2">CCMP2467</strain>
    </source>
</reference>
<evidence type="ECO:0000313" key="2">
    <source>
        <dbReference type="Proteomes" id="UP000186817"/>
    </source>
</evidence>
<dbReference type="AlphaFoldDB" id="A0A1Q9EX52"/>
<dbReference type="OMA" id="CIENAPW"/>
<proteinExistence type="predicted"/>
<name>A0A1Q9EX52_SYMMI</name>
<accession>A0A1Q9EX52</accession>
<comment type="caution">
    <text evidence="1">The sequence shown here is derived from an EMBL/GenBank/DDBJ whole genome shotgun (WGS) entry which is preliminary data.</text>
</comment>
<gene>
    <name evidence="1" type="ORF">AK812_SmicGene4205</name>
</gene>
<protein>
    <submittedName>
        <fullName evidence="1">Uncharacterized protein</fullName>
    </submittedName>
</protein>
<sequence>MEKLRSPAAFGPSMTMSQLQGEEPMTAAQLRGMVIGQLLMPYMRNESVDAALLDKTFLPRGALFGLDLEVVRRAEVYKYFGTFNRTLLTMFEVLFANWAIPARVCIENAPWQQSSALENQSPKPLTTLRYVLNQKQKQVEAYAGDGLVSWDEFSVLLSDPQLQLWMSTLDLETQDLVSLPVPQFIDGATRLRGMARSLDVAQVMTSIKKLELKLEANTNPVRALHGFWREPGEQQIYGVLAVGVLRLLI</sequence>
<dbReference type="OrthoDB" id="446086at2759"/>
<organism evidence="1 2">
    <name type="scientific">Symbiodinium microadriaticum</name>
    <name type="common">Dinoflagellate</name>
    <name type="synonym">Zooxanthella microadriatica</name>
    <dbReference type="NCBI Taxonomy" id="2951"/>
    <lineage>
        <taxon>Eukaryota</taxon>
        <taxon>Sar</taxon>
        <taxon>Alveolata</taxon>
        <taxon>Dinophyceae</taxon>
        <taxon>Suessiales</taxon>
        <taxon>Symbiodiniaceae</taxon>
        <taxon>Symbiodinium</taxon>
    </lineage>
</organism>
<keyword evidence="2" id="KW-1185">Reference proteome</keyword>